<evidence type="ECO:0000313" key="1">
    <source>
        <dbReference type="EMBL" id="KAJ9580755.1"/>
    </source>
</evidence>
<name>A0AAD7ZI29_DIPPU</name>
<dbReference type="EMBL" id="JASPKZ010008172">
    <property type="protein sequence ID" value="KAJ9580755.1"/>
    <property type="molecule type" value="Genomic_DNA"/>
</dbReference>
<proteinExistence type="predicted"/>
<reference evidence="1" key="1">
    <citation type="journal article" date="2023" name="IScience">
        <title>Live-bearing cockroach genome reveals convergent evolutionary mechanisms linked to viviparity in insects and beyond.</title>
        <authorList>
            <person name="Fouks B."/>
            <person name="Harrison M.C."/>
            <person name="Mikhailova A.A."/>
            <person name="Marchal E."/>
            <person name="English S."/>
            <person name="Carruthers M."/>
            <person name="Jennings E.C."/>
            <person name="Chiamaka E.L."/>
            <person name="Frigard R.A."/>
            <person name="Pippel M."/>
            <person name="Attardo G.M."/>
            <person name="Benoit J.B."/>
            <person name="Bornberg-Bauer E."/>
            <person name="Tobe S.S."/>
        </authorList>
    </citation>
    <scope>NUCLEOTIDE SEQUENCE</scope>
    <source>
        <strain evidence="1">Stay&amp;Tobe</strain>
    </source>
</reference>
<protein>
    <submittedName>
        <fullName evidence="1">Uncharacterized protein</fullName>
    </submittedName>
</protein>
<reference evidence="1" key="2">
    <citation type="submission" date="2023-05" db="EMBL/GenBank/DDBJ databases">
        <authorList>
            <person name="Fouks B."/>
        </authorList>
    </citation>
    <scope>NUCLEOTIDE SEQUENCE</scope>
    <source>
        <strain evidence="1">Stay&amp;Tobe</strain>
        <tissue evidence="1">Testes</tissue>
    </source>
</reference>
<organism evidence="1 2">
    <name type="scientific">Diploptera punctata</name>
    <name type="common">Pacific beetle cockroach</name>
    <dbReference type="NCBI Taxonomy" id="6984"/>
    <lineage>
        <taxon>Eukaryota</taxon>
        <taxon>Metazoa</taxon>
        <taxon>Ecdysozoa</taxon>
        <taxon>Arthropoda</taxon>
        <taxon>Hexapoda</taxon>
        <taxon>Insecta</taxon>
        <taxon>Pterygota</taxon>
        <taxon>Neoptera</taxon>
        <taxon>Polyneoptera</taxon>
        <taxon>Dictyoptera</taxon>
        <taxon>Blattodea</taxon>
        <taxon>Blaberoidea</taxon>
        <taxon>Blaberidae</taxon>
        <taxon>Diplopterinae</taxon>
        <taxon>Diploptera</taxon>
    </lineage>
</organism>
<feature type="non-terminal residue" evidence="1">
    <location>
        <position position="62"/>
    </location>
</feature>
<accession>A0AAD7ZI29</accession>
<dbReference type="Proteomes" id="UP001233999">
    <property type="component" value="Unassembled WGS sequence"/>
</dbReference>
<dbReference type="AlphaFoldDB" id="A0AAD7ZI29"/>
<feature type="non-terminal residue" evidence="1">
    <location>
        <position position="1"/>
    </location>
</feature>
<evidence type="ECO:0000313" key="2">
    <source>
        <dbReference type="Proteomes" id="UP001233999"/>
    </source>
</evidence>
<sequence>ASGLCGSCRLPVLLQTVFFPASRCYDATRSLGTCDISREEHLICDGADELRSYRQNTNESNE</sequence>
<gene>
    <name evidence="1" type="ORF">L9F63_024069</name>
</gene>
<keyword evidence="2" id="KW-1185">Reference proteome</keyword>
<comment type="caution">
    <text evidence="1">The sequence shown here is derived from an EMBL/GenBank/DDBJ whole genome shotgun (WGS) entry which is preliminary data.</text>
</comment>